<reference evidence="1 2" key="1">
    <citation type="submission" date="2020-08" db="EMBL/GenBank/DDBJ databases">
        <title>Sequencing the genomes of 1000 actinobacteria strains.</title>
        <authorList>
            <person name="Klenk H.-P."/>
        </authorList>
    </citation>
    <scope>NUCLEOTIDE SEQUENCE [LARGE SCALE GENOMIC DNA]</scope>
    <source>
        <strain evidence="1 2">DSM 45886</strain>
    </source>
</reference>
<dbReference type="Proteomes" id="UP000578819">
    <property type="component" value="Unassembled WGS sequence"/>
</dbReference>
<accession>A0A7W7STQ1</accession>
<comment type="caution">
    <text evidence="1">The sequence shown here is derived from an EMBL/GenBank/DDBJ whole genome shotgun (WGS) entry which is preliminary data.</text>
</comment>
<dbReference type="AlphaFoldDB" id="A0A7W7STQ1"/>
<dbReference type="NCBIfam" id="TIGR04474">
    <property type="entry name" value="tcm_partner"/>
    <property type="match status" value="1"/>
</dbReference>
<proteinExistence type="predicted"/>
<sequence length="373" mass="41815">MTFFEDKKPVAILKHAIMNQYIDQFVGKTGLYSPGHRVAVIDGYAGEGRYASGEEASPAMLMRKARELTRINRCLESYLVESEPEPLAKLRHVIASEGADLPVELFRGSIADHLGHLLARVKDVPLLVFLDPFGVMIPFIATVEIFNQRPTQPPATELLINFNASGLRRIAGLLNSEKVIPGKEAALARMDAACGSDWWRQKWLDHGDDHDAAEEGIVAEYARRLASSQRCGWWTTPVRNRAHQKPVYYLVFLTRHPDGFIAFGEALSLGMQRWREALHEIVNANTFFGDEAAFKASEKVLADGWVNEIEANLRRLLSEGRPFKIFDRYGDVFGSAAGQAREMHLRAAWKRLHPGVTRTDSKGDLIKKVIEPA</sequence>
<dbReference type="InterPro" id="IPR031009">
    <property type="entry name" value="Tcm_partner"/>
</dbReference>
<evidence type="ECO:0000313" key="2">
    <source>
        <dbReference type="Proteomes" id="UP000578819"/>
    </source>
</evidence>
<dbReference type="RefSeq" id="WP_184536512.1">
    <property type="nucleotide sequence ID" value="NZ_JACHJW010000001.1"/>
</dbReference>
<gene>
    <name evidence="1" type="ORF">FHR38_004526</name>
</gene>
<organism evidence="1 2">
    <name type="scientific">Micromonospora polyrhachis</name>
    <dbReference type="NCBI Taxonomy" id="1282883"/>
    <lineage>
        <taxon>Bacteria</taxon>
        <taxon>Bacillati</taxon>
        <taxon>Actinomycetota</taxon>
        <taxon>Actinomycetes</taxon>
        <taxon>Micromonosporales</taxon>
        <taxon>Micromonosporaceae</taxon>
        <taxon>Micromonospora</taxon>
    </lineage>
</organism>
<keyword evidence="2" id="KW-1185">Reference proteome</keyword>
<name>A0A7W7STQ1_9ACTN</name>
<dbReference type="EMBL" id="JACHJW010000001">
    <property type="protein sequence ID" value="MBB4960793.1"/>
    <property type="molecule type" value="Genomic_DNA"/>
</dbReference>
<protein>
    <submittedName>
        <fullName evidence="1">Three-Cys-motif partner protein</fullName>
    </submittedName>
</protein>
<evidence type="ECO:0000313" key="1">
    <source>
        <dbReference type="EMBL" id="MBB4960793.1"/>
    </source>
</evidence>